<gene>
    <name evidence="2" type="ORF">HRR80_007353</name>
</gene>
<feature type="region of interest" description="Disordered" evidence="1">
    <location>
        <begin position="520"/>
        <end position="724"/>
    </location>
</feature>
<protein>
    <submittedName>
        <fullName evidence="2">Uncharacterized protein</fullName>
    </submittedName>
</protein>
<feature type="region of interest" description="Disordered" evidence="1">
    <location>
        <begin position="163"/>
        <end position="188"/>
    </location>
</feature>
<evidence type="ECO:0000313" key="3">
    <source>
        <dbReference type="Proteomes" id="UP001161757"/>
    </source>
</evidence>
<sequence length="724" mass="80319">MSEKDDAPPPWAIRWVHQYYPPQQQAASPPLHEHEHAFSPAPDGNVHFGVDEIQPNGRVQEDQFFNPQPGNEYSGGLDQQHVAVGNAQNETQLQDKAQFPAQQPEQQQPAYPLQYYPVNQPGHGFPPQQETGFQEHGNIPEHHAHAQVHAHPHAQYATRPQAQSYNPLQGPGTHHAPGALPNTTVEQPPVQGYNYAQYNYAQYHPGYNGYGYGFGPNAAGYYPHNPYQAPGHEHGAVAGQNAPEYQQQHIQCAQPYEHNPMGYAGQQYYYPNPNQAAVAWHPQPPANTTDQADEAQSADDATESWDEMLALDFQNPVSSTGLPIQQRIQPLGATMEEDDLQESQTVRAASRFFVDLNETTYQQNVSERIEEWQTMSDDPAFADIDPDAPVTRFDTLLIQQEISNFLNTASQGDDHDVDDNCMAQNPADRESGPSPRPRMATTAPPELAQNQRIPSITVSSPPATNSGDQSANTAGYGLYPTNQQNGPGHHGHWYGHGHGQSYEPAQNQDWQYPQQRFYPQAQAEHATSPHSSVASQQFYGSPPTGPRHNPQHGLRRESSKRNNNQLLSVNVKPPAKYKPRYSTKVKSKTNTNKPRRAANDSVSSYHTTTTGPSRTAINRYRPINQNQNPHQYPNRRLDTIHEVPDNNNNANSRKRTFSSTLDYDDPAPTPKIKVEQGTQSGDFAASGPGSGAGGAGYGSGYGDGNATQVKQDVPPRRRRAWHYQ</sequence>
<name>A0AAN6IVE3_EXODE</name>
<feature type="region of interest" description="Disordered" evidence="1">
    <location>
        <begin position="22"/>
        <end position="77"/>
    </location>
</feature>
<feature type="compositionally biased region" description="Polar residues" evidence="1">
    <location>
        <begin position="600"/>
        <end position="616"/>
    </location>
</feature>
<feature type="compositionally biased region" description="Polar residues" evidence="1">
    <location>
        <begin position="448"/>
        <end position="473"/>
    </location>
</feature>
<proteinExistence type="predicted"/>
<feature type="compositionally biased region" description="Basic residues" evidence="1">
    <location>
        <begin position="575"/>
        <end position="587"/>
    </location>
</feature>
<accession>A0AAN6IVE3</accession>
<feature type="region of interest" description="Disordered" evidence="1">
    <location>
        <begin position="408"/>
        <end position="505"/>
    </location>
</feature>
<comment type="caution">
    <text evidence="2">The sequence shown here is derived from an EMBL/GenBank/DDBJ whole genome shotgun (WGS) entry which is preliminary data.</text>
</comment>
<evidence type="ECO:0000313" key="2">
    <source>
        <dbReference type="EMBL" id="KAJ8988726.1"/>
    </source>
</evidence>
<feature type="compositionally biased region" description="Gly residues" evidence="1">
    <location>
        <begin position="688"/>
        <end position="703"/>
    </location>
</feature>
<feature type="compositionally biased region" description="Polar residues" evidence="1">
    <location>
        <begin position="528"/>
        <end position="539"/>
    </location>
</feature>
<dbReference type="AlphaFoldDB" id="A0AAN6IVE3"/>
<feature type="compositionally biased region" description="Polar residues" evidence="1">
    <location>
        <begin position="645"/>
        <end position="661"/>
    </location>
</feature>
<feature type="compositionally biased region" description="Basic and acidic residues" evidence="1">
    <location>
        <begin position="635"/>
        <end position="644"/>
    </location>
</feature>
<dbReference type="EMBL" id="JAJGCB010000017">
    <property type="protein sequence ID" value="KAJ8988726.1"/>
    <property type="molecule type" value="Genomic_DNA"/>
</dbReference>
<organism evidence="2 3">
    <name type="scientific">Exophiala dermatitidis</name>
    <name type="common">Black yeast-like fungus</name>
    <name type="synonym">Wangiella dermatitidis</name>
    <dbReference type="NCBI Taxonomy" id="5970"/>
    <lineage>
        <taxon>Eukaryota</taxon>
        <taxon>Fungi</taxon>
        <taxon>Dikarya</taxon>
        <taxon>Ascomycota</taxon>
        <taxon>Pezizomycotina</taxon>
        <taxon>Eurotiomycetes</taxon>
        <taxon>Chaetothyriomycetidae</taxon>
        <taxon>Chaetothyriales</taxon>
        <taxon>Herpotrichiellaceae</taxon>
        <taxon>Exophiala</taxon>
    </lineage>
</organism>
<dbReference type="Proteomes" id="UP001161757">
    <property type="component" value="Unassembled WGS sequence"/>
</dbReference>
<reference evidence="2" key="1">
    <citation type="submission" date="2023-01" db="EMBL/GenBank/DDBJ databases">
        <title>Exophiala dermititidis isolated from Cystic Fibrosis Patient.</title>
        <authorList>
            <person name="Kurbessoian T."/>
            <person name="Crocker A."/>
            <person name="Murante D."/>
            <person name="Hogan D.A."/>
            <person name="Stajich J.E."/>
        </authorList>
    </citation>
    <scope>NUCLEOTIDE SEQUENCE</scope>
    <source>
        <strain evidence="2">Ex8</strain>
    </source>
</reference>
<evidence type="ECO:0000256" key="1">
    <source>
        <dbReference type="SAM" id="MobiDB-lite"/>
    </source>
</evidence>